<evidence type="ECO:0000256" key="3">
    <source>
        <dbReference type="ARBA" id="ARBA00023157"/>
    </source>
</evidence>
<evidence type="ECO:0000259" key="5">
    <source>
        <dbReference type="PROSITE" id="PS51352"/>
    </source>
</evidence>
<name>A0A3B1CUB4_9ZZZZ</name>
<evidence type="ECO:0000313" key="6">
    <source>
        <dbReference type="EMBL" id="VAX28203.1"/>
    </source>
</evidence>
<dbReference type="CDD" id="cd02966">
    <property type="entry name" value="TlpA_like_family"/>
    <property type="match status" value="1"/>
</dbReference>
<protein>
    <submittedName>
        <fullName evidence="6">Thiol:disulfide oxidoreductase related to ResA</fullName>
    </submittedName>
</protein>
<dbReference type="PROSITE" id="PS00194">
    <property type="entry name" value="THIOREDOXIN_1"/>
    <property type="match status" value="1"/>
</dbReference>
<keyword evidence="2" id="KW-0201">Cytochrome c-type biogenesis</keyword>
<dbReference type="InterPro" id="IPR017937">
    <property type="entry name" value="Thioredoxin_CS"/>
</dbReference>
<dbReference type="Gene3D" id="3.40.30.10">
    <property type="entry name" value="Glutaredoxin"/>
    <property type="match status" value="1"/>
</dbReference>
<dbReference type="InterPro" id="IPR000866">
    <property type="entry name" value="AhpC/TSA"/>
</dbReference>
<organism evidence="6">
    <name type="scientific">hydrothermal vent metagenome</name>
    <dbReference type="NCBI Taxonomy" id="652676"/>
    <lineage>
        <taxon>unclassified sequences</taxon>
        <taxon>metagenomes</taxon>
        <taxon>ecological metagenomes</taxon>
    </lineage>
</organism>
<evidence type="ECO:0000256" key="1">
    <source>
        <dbReference type="ARBA" id="ARBA00004196"/>
    </source>
</evidence>
<dbReference type="EMBL" id="UOGF01000035">
    <property type="protein sequence ID" value="VAX28203.1"/>
    <property type="molecule type" value="Genomic_DNA"/>
</dbReference>
<dbReference type="GO" id="GO:0016209">
    <property type="term" value="F:antioxidant activity"/>
    <property type="evidence" value="ECO:0007669"/>
    <property type="project" value="InterPro"/>
</dbReference>
<dbReference type="GO" id="GO:0017004">
    <property type="term" value="P:cytochrome complex assembly"/>
    <property type="evidence" value="ECO:0007669"/>
    <property type="project" value="UniProtKB-KW"/>
</dbReference>
<dbReference type="PANTHER" id="PTHR42852:SF6">
    <property type="entry name" value="THIOL:DISULFIDE INTERCHANGE PROTEIN DSBE"/>
    <property type="match status" value="1"/>
</dbReference>
<comment type="subcellular location">
    <subcellularLocation>
        <location evidence="1">Cell envelope</location>
    </subcellularLocation>
</comment>
<sequence>MKYSNKSIKNTGLPMMLLFALSFLTGMAERPPLVGGPAPEFQLDQLGGSPIKMSDYRGKVVLLNFWATWCGPCKKEMPEMQAAYDELKDQGFVILALNFGEKAKKAEKLVKEMGLTFPILLDRKVEVAERHRVVSLPVTFFVDPKGIIKEQVFGGSLTKDQIVEIFQKLR</sequence>
<accession>A0A3B1CUB4</accession>
<dbReference type="PROSITE" id="PS51352">
    <property type="entry name" value="THIOREDOXIN_2"/>
    <property type="match status" value="1"/>
</dbReference>
<evidence type="ECO:0000256" key="2">
    <source>
        <dbReference type="ARBA" id="ARBA00022748"/>
    </source>
</evidence>
<dbReference type="Pfam" id="PF00578">
    <property type="entry name" value="AhpC-TSA"/>
    <property type="match status" value="1"/>
</dbReference>
<keyword evidence="3" id="KW-1015">Disulfide bond</keyword>
<dbReference type="InterPro" id="IPR013766">
    <property type="entry name" value="Thioredoxin_domain"/>
</dbReference>
<dbReference type="InterPro" id="IPR036249">
    <property type="entry name" value="Thioredoxin-like_sf"/>
</dbReference>
<proteinExistence type="predicted"/>
<reference evidence="6" key="1">
    <citation type="submission" date="2018-06" db="EMBL/GenBank/DDBJ databases">
        <authorList>
            <person name="Zhirakovskaya E."/>
        </authorList>
    </citation>
    <scope>NUCLEOTIDE SEQUENCE</scope>
</reference>
<evidence type="ECO:0000256" key="4">
    <source>
        <dbReference type="ARBA" id="ARBA00023284"/>
    </source>
</evidence>
<dbReference type="SUPFAM" id="SSF52833">
    <property type="entry name" value="Thioredoxin-like"/>
    <property type="match status" value="1"/>
</dbReference>
<dbReference type="GO" id="GO:0030313">
    <property type="term" value="C:cell envelope"/>
    <property type="evidence" value="ECO:0007669"/>
    <property type="project" value="UniProtKB-SubCell"/>
</dbReference>
<keyword evidence="4" id="KW-0676">Redox-active center</keyword>
<dbReference type="GO" id="GO:0016491">
    <property type="term" value="F:oxidoreductase activity"/>
    <property type="evidence" value="ECO:0007669"/>
    <property type="project" value="InterPro"/>
</dbReference>
<dbReference type="AlphaFoldDB" id="A0A3B1CUB4"/>
<dbReference type="PANTHER" id="PTHR42852">
    <property type="entry name" value="THIOL:DISULFIDE INTERCHANGE PROTEIN DSBE"/>
    <property type="match status" value="1"/>
</dbReference>
<feature type="domain" description="Thioredoxin" evidence="5">
    <location>
        <begin position="32"/>
        <end position="170"/>
    </location>
</feature>
<dbReference type="InterPro" id="IPR050553">
    <property type="entry name" value="Thioredoxin_ResA/DsbE_sf"/>
</dbReference>
<gene>
    <name evidence="6" type="ORF">MNBD_NITROSPIRAE01-2356</name>
</gene>